<gene>
    <name evidence="3" type="ORF">SAMN04244571_01875</name>
    <name evidence="4" type="ORF">SAMN04244574_01861</name>
</gene>
<evidence type="ECO:0000313" key="6">
    <source>
        <dbReference type="Proteomes" id="UP000199579"/>
    </source>
</evidence>
<keyword evidence="5" id="KW-1185">Reference proteome</keyword>
<sequence length="247" mass="28027">MKPPRVFISYSHDSAQHKEWVLSFATTLRQRGVDAVLDQWDLKPGSDLPHFMETELASSDFALMICSERYVEKANAGQGGVGYEKMIMTSSLLKTIDSSKVIPIIRENPQKFVPTFMGSKLYIDFSNDKDIEYSLDELLRTLLNSPLFEKPEIGSNPFKPLEQSKPDRVSDGLKETMKVVSDAFNSTPNQQVTIKDLMQYSSMHRLTLERYLNVAIKEGVLARDIIARYTITVKGIEYLIEHGIIEA</sequence>
<dbReference type="RefSeq" id="WP_090938743.1">
    <property type="nucleotide sequence ID" value="NZ_FOKJ01000025.1"/>
</dbReference>
<evidence type="ECO:0000259" key="1">
    <source>
        <dbReference type="PROSITE" id="PS50104"/>
    </source>
</evidence>
<dbReference type="EMBL" id="FOSX01000024">
    <property type="protein sequence ID" value="SFK78874.1"/>
    <property type="molecule type" value="Genomic_DNA"/>
</dbReference>
<dbReference type="Gene3D" id="3.40.50.10140">
    <property type="entry name" value="Toll/interleukin-1 receptor homology (TIR) domain"/>
    <property type="match status" value="1"/>
</dbReference>
<dbReference type="Proteomes" id="UP000199579">
    <property type="component" value="Unassembled WGS sequence"/>
</dbReference>
<reference evidence="3 5" key="1">
    <citation type="submission" date="2016-10" db="EMBL/GenBank/DDBJ databases">
        <authorList>
            <person name="Varghese N."/>
            <person name="Submissions S."/>
        </authorList>
    </citation>
    <scope>NUCLEOTIDE SEQUENCE [LARGE SCALE GENOMIC DNA]</scope>
    <source>
        <strain evidence="3 5">DSM 282</strain>
    </source>
</reference>
<protein>
    <submittedName>
        <fullName evidence="4">SEFIR domain-containing protein</fullName>
    </submittedName>
</protein>
<dbReference type="InterPro" id="IPR000157">
    <property type="entry name" value="TIR_dom"/>
</dbReference>
<dbReference type="Pfam" id="PF13676">
    <property type="entry name" value="TIR_2"/>
    <property type="match status" value="1"/>
</dbReference>
<dbReference type="AlphaFoldDB" id="A0A1I4CCG2"/>
<dbReference type="EMBL" id="FOKJ01000025">
    <property type="protein sequence ID" value="SFB23104.1"/>
    <property type="molecule type" value="Genomic_DNA"/>
</dbReference>
<name>A0A1I4CCG2_9GAMM</name>
<evidence type="ECO:0000259" key="2">
    <source>
        <dbReference type="PROSITE" id="PS51534"/>
    </source>
</evidence>
<accession>A0A1I4CCG2</accession>
<dbReference type="SUPFAM" id="SSF52200">
    <property type="entry name" value="Toll/Interleukin receptor TIR domain"/>
    <property type="match status" value="1"/>
</dbReference>
<dbReference type="InterPro" id="IPR035897">
    <property type="entry name" value="Toll_tir_struct_dom_sf"/>
</dbReference>
<feature type="domain" description="TIR" evidence="1">
    <location>
        <begin position="2"/>
        <end position="139"/>
    </location>
</feature>
<evidence type="ECO:0000313" key="5">
    <source>
        <dbReference type="Proteomes" id="UP000198861"/>
    </source>
</evidence>
<evidence type="ECO:0000313" key="3">
    <source>
        <dbReference type="EMBL" id="SFB23104.1"/>
    </source>
</evidence>
<dbReference type="GO" id="GO:0007165">
    <property type="term" value="P:signal transduction"/>
    <property type="evidence" value="ECO:0007669"/>
    <property type="project" value="InterPro"/>
</dbReference>
<feature type="domain" description="SEFIR" evidence="2">
    <location>
        <begin position="3"/>
        <end position="134"/>
    </location>
</feature>
<reference evidence="4 6" key="2">
    <citation type="submission" date="2016-10" db="EMBL/GenBank/DDBJ databases">
        <authorList>
            <person name="de Groot N.N."/>
        </authorList>
    </citation>
    <scope>NUCLEOTIDE SEQUENCE [LARGE SCALE GENOMIC DNA]</scope>
    <source>
        <strain evidence="4 6">DSM 381</strain>
    </source>
</reference>
<dbReference type="InterPro" id="IPR013568">
    <property type="entry name" value="SEFIR_dom"/>
</dbReference>
<dbReference type="PROSITE" id="PS50104">
    <property type="entry name" value="TIR"/>
    <property type="match status" value="1"/>
</dbReference>
<dbReference type="Proteomes" id="UP000198861">
    <property type="component" value="Unassembled WGS sequence"/>
</dbReference>
<evidence type="ECO:0000313" key="4">
    <source>
        <dbReference type="EMBL" id="SFK78874.1"/>
    </source>
</evidence>
<organism evidence="4 6">
    <name type="scientific">Azotobacter beijerinckii</name>
    <dbReference type="NCBI Taxonomy" id="170623"/>
    <lineage>
        <taxon>Bacteria</taxon>
        <taxon>Pseudomonadati</taxon>
        <taxon>Pseudomonadota</taxon>
        <taxon>Gammaproteobacteria</taxon>
        <taxon>Pseudomonadales</taxon>
        <taxon>Pseudomonadaceae</taxon>
        <taxon>Azotobacter</taxon>
    </lineage>
</organism>
<proteinExistence type="predicted"/>
<dbReference type="PROSITE" id="PS51534">
    <property type="entry name" value="SEFIR"/>
    <property type="match status" value="1"/>
</dbReference>